<sequence length="145" mass="16603">MKTLTSLLLAGILVAAPITVTQAHQHSDKAAMPMMDAQMMEKMQIHLDEMRNVLDAVKKETDPNKRDAMLSEHAQKMQNMMTMMHGADSKKSKDEKGMEQMHSDMSTKDKMAMMENRMSMMEEMMVQMMGHTAEKSKSMHKHKKN</sequence>
<evidence type="ECO:0000313" key="4">
    <source>
        <dbReference type="Proteomes" id="UP000056750"/>
    </source>
</evidence>
<keyword evidence="4" id="KW-1185">Reference proteome</keyword>
<organism evidence="3 4">
    <name type="scientific">Alteromonas stellipolaris</name>
    <dbReference type="NCBI Taxonomy" id="233316"/>
    <lineage>
        <taxon>Bacteria</taxon>
        <taxon>Pseudomonadati</taxon>
        <taxon>Pseudomonadota</taxon>
        <taxon>Gammaproteobacteria</taxon>
        <taxon>Alteromonadales</taxon>
        <taxon>Alteromonadaceae</taxon>
        <taxon>Alteromonas/Salinimonas group</taxon>
        <taxon>Alteromonas</taxon>
    </lineage>
</organism>
<evidence type="ECO:0000256" key="2">
    <source>
        <dbReference type="SAM" id="SignalP"/>
    </source>
</evidence>
<keyword evidence="3" id="KW-0614">Plasmid</keyword>
<feature type="signal peptide" evidence="2">
    <location>
        <begin position="1"/>
        <end position="23"/>
    </location>
</feature>
<gene>
    <name evidence="3" type="ORF">AVL57_00635</name>
</gene>
<evidence type="ECO:0000256" key="1">
    <source>
        <dbReference type="SAM" id="MobiDB-lite"/>
    </source>
</evidence>
<accession>A0ABN4LTT6</accession>
<dbReference type="EMBL" id="CP013927">
    <property type="protein sequence ID" value="AMJ76682.1"/>
    <property type="molecule type" value="Genomic_DNA"/>
</dbReference>
<dbReference type="Proteomes" id="UP000056750">
    <property type="component" value="Plasmid pASTE61-200"/>
</dbReference>
<feature type="region of interest" description="Disordered" evidence="1">
    <location>
        <begin position="84"/>
        <end position="108"/>
    </location>
</feature>
<protein>
    <submittedName>
        <fullName evidence="3">Uncharacterized protein</fullName>
    </submittedName>
</protein>
<name>A0ABN4LTT6_9ALTE</name>
<feature type="compositionally biased region" description="Basic and acidic residues" evidence="1">
    <location>
        <begin position="87"/>
        <end position="108"/>
    </location>
</feature>
<proteinExistence type="predicted"/>
<evidence type="ECO:0000313" key="3">
    <source>
        <dbReference type="EMBL" id="AMJ76682.1"/>
    </source>
</evidence>
<reference evidence="3 4" key="1">
    <citation type="submission" date="2015-12" db="EMBL/GenBank/DDBJ databases">
        <title>Intraspecies pangenome expansion in the marine bacterium Alteromonas.</title>
        <authorList>
            <person name="Lopez-Perez M."/>
            <person name="Rodriguez-Valera F."/>
        </authorList>
    </citation>
    <scope>NUCLEOTIDE SEQUENCE [LARGE SCALE GENOMIC DNA]</scope>
    <source>
        <strain evidence="3 4">LMG 21861</strain>
        <plasmid evidence="3 4">pASTE61-200</plasmid>
    </source>
</reference>
<geneLocation type="plasmid" evidence="3 4">
    <name>pASTE61-200</name>
</geneLocation>
<keyword evidence="2" id="KW-0732">Signal</keyword>
<feature type="chain" id="PRO_5046769457" evidence="2">
    <location>
        <begin position="24"/>
        <end position="145"/>
    </location>
</feature>